<evidence type="ECO:0000313" key="6">
    <source>
        <dbReference type="Proteomes" id="UP000683360"/>
    </source>
</evidence>
<comment type="caution">
    <text evidence="5">The sequence shown here is derived from an EMBL/GenBank/DDBJ whole genome shotgun (WGS) entry which is preliminary data.</text>
</comment>
<dbReference type="Proteomes" id="UP000683360">
    <property type="component" value="Unassembled WGS sequence"/>
</dbReference>
<dbReference type="PROSITE" id="PS50279">
    <property type="entry name" value="BPTI_KUNITZ_2"/>
    <property type="match status" value="3"/>
</dbReference>
<dbReference type="Gene3D" id="4.10.410.10">
    <property type="entry name" value="Pancreatic trypsin inhibitor Kunitz domain"/>
    <property type="match status" value="3"/>
</dbReference>
<evidence type="ECO:0000256" key="3">
    <source>
        <dbReference type="SAM" id="SignalP"/>
    </source>
</evidence>
<evidence type="ECO:0000313" key="5">
    <source>
        <dbReference type="EMBL" id="CAG2258063.1"/>
    </source>
</evidence>
<feature type="compositionally biased region" description="Basic residues" evidence="2">
    <location>
        <begin position="62"/>
        <end position="79"/>
    </location>
</feature>
<dbReference type="CDD" id="cd00109">
    <property type="entry name" value="Kunitz-type"/>
    <property type="match status" value="1"/>
</dbReference>
<proteinExistence type="predicted"/>
<feature type="domain" description="BPTI/Kunitz inhibitor" evidence="4">
    <location>
        <begin position="118"/>
        <end position="160"/>
    </location>
</feature>
<dbReference type="InterPro" id="IPR002223">
    <property type="entry name" value="Kunitz_BPTI"/>
</dbReference>
<dbReference type="InterPro" id="IPR050098">
    <property type="entry name" value="TFPI/VKTCI-like"/>
</dbReference>
<dbReference type="EMBL" id="CAJPWZ010003335">
    <property type="protein sequence ID" value="CAG2258063.1"/>
    <property type="molecule type" value="Genomic_DNA"/>
</dbReference>
<dbReference type="PROSITE" id="PS00280">
    <property type="entry name" value="BPTI_KUNITZ_1"/>
    <property type="match status" value="1"/>
</dbReference>
<feature type="region of interest" description="Disordered" evidence="2">
    <location>
        <begin position="56"/>
        <end position="88"/>
    </location>
</feature>
<protein>
    <submittedName>
        <fullName evidence="5">TFPI2</fullName>
    </submittedName>
</protein>
<feature type="signal peptide" evidence="3">
    <location>
        <begin position="1"/>
        <end position="21"/>
    </location>
</feature>
<evidence type="ECO:0000259" key="4">
    <source>
        <dbReference type="PROSITE" id="PS50279"/>
    </source>
</evidence>
<evidence type="ECO:0000256" key="1">
    <source>
        <dbReference type="ARBA" id="ARBA00023157"/>
    </source>
</evidence>
<dbReference type="SUPFAM" id="SSF57362">
    <property type="entry name" value="BPTI-like"/>
    <property type="match status" value="3"/>
</dbReference>
<dbReference type="OrthoDB" id="5950222at2759"/>
<dbReference type="PANTHER" id="PTHR10083:SF374">
    <property type="entry name" value="BPTI_KUNITZ INHIBITOR DOMAIN-CONTAINING PROTEIN"/>
    <property type="match status" value="1"/>
</dbReference>
<dbReference type="InterPro" id="IPR020901">
    <property type="entry name" value="Prtase_inh_Kunz-CS"/>
</dbReference>
<dbReference type="InterPro" id="IPR036880">
    <property type="entry name" value="Kunitz_BPTI_sf"/>
</dbReference>
<dbReference type="PRINTS" id="PR00759">
    <property type="entry name" value="BASICPTASE"/>
</dbReference>
<feature type="chain" id="PRO_5035830673" evidence="3">
    <location>
        <begin position="22"/>
        <end position="315"/>
    </location>
</feature>
<dbReference type="GO" id="GO:0005615">
    <property type="term" value="C:extracellular space"/>
    <property type="evidence" value="ECO:0007669"/>
    <property type="project" value="TreeGrafter"/>
</dbReference>
<keyword evidence="6" id="KW-1185">Reference proteome</keyword>
<accession>A0A8S3VJD1</accession>
<dbReference type="PANTHER" id="PTHR10083">
    <property type="entry name" value="KUNITZ-TYPE PROTEASE INHIBITOR-RELATED"/>
    <property type="match status" value="1"/>
</dbReference>
<feature type="domain" description="BPTI/Kunitz inhibitor" evidence="4">
    <location>
        <begin position="254"/>
        <end position="307"/>
    </location>
</feature>
<dbReference type="AlphaFoldDB" id="A0A8S3VJD1"/>
<name>A0A8S3VJD1_MYTED</name>
<gene>
    <name evidence="5" type="ORF">MEDL_69299</name>
</gene>
<keyword evidence="3" id="KW-0732">Signal</keyword>
<dbReference type="Pfam" id="PF00014">
    <property type="entry name" value="Kunitz_BPTI"/>
    <property type="match status" value="3"/>
</dbReference>
<reference evidence="5" key="1">
    <citation type="submission" date="2021-03" db="EMBL/GenBank/DDBJ databases">
        <authorList>
            <person name="Bekaert M."/>
        </authorList>
    </citation>
    <scope>NUCLEOTIDE SEQUENCE</scope>
</reference>
<dbReference type="GO" id="GO:0004867">
    <property type="term" value="F:serine-type endopeptidase inhibitor activity"/>
    <property type="evidence" value="ECO:0007669"/>
    <property type="project" value="InterPro"/>
</dbReference>
<evidence type="ECO:0000256" key="2">
    <source>
        <dbReference type="SAM" id="MobiDB-lite"/>
    </source>
</evidence>
<organism evidence="5 6">
    <name type="scientific">Mytilus edulis</name>
    <name type="common">Blue mussel</name>
    <dbReference type="NCBI Taxonomy" id="6550"/>
    <lineage>
        <taxon>Eukaryota</taxon>
        <taxon>Metazoa</taxon>
        <taxon>Spiralia</taxon>
        <taxon>Lophotrochozoa</taxon>
        <taxon>Mollusca</taxon>
        <taxon>Bivalvia</taxon>
        <taxon>Autobranchia</taxon>
        <taxon>Pteriomorphia</taxon>
        <taxon>Mytilida</taxon>
        <taxon>Mytiloidea</taxon>
        <taxon>Mytilidae</taxon>
        <taxon>Mytilinae</taxon>
        <taxon>Mytilus</taxon>
    </lineage>
</organism>
<keyword evidence="1" id="KW-1015">Disulfide bond</keyword>
<sequence>MNKNIISLGLCMCSILLLTSAHRQKRSIFSVRKYNPLSQNEVQYYLQELQELKQRLNGGKSHGSKSRRRDRHSKKGGKRSGRDEPTWRAGMSWWDSTHGKKAGSSSGSWASSSLSYKCDQPIAYGNTDCTAHTVRYYYEKASKMCRKFHYTGCGGNKNNFHMCNINMLRLLILLCMPVLYAQINFQQILAWKQLPRRCRIPPYTGTSPLSHMIKIPMFYYSSQSGRCESFNYSGLGKSKNMFRNPIDCLRKCACYAPMDAGTCTNSTTGTTRYYYNRRFKMCTTFQFSGCEGNDNNFSDYVSCHIACNRRRAEDL</sequence>
<feature type="domain" description="BPTI/Kunitz inhibitor" evidence="4">
    <location>
        <begin position="198"/>
        <end position="252"/>
    </location>
</feature>
<dbReference type="SMART" id="SM00131">
    <property type="entry name" value="KU"/>
    <property type="match status" value="3"/>
</dbReference>